<accession>A0A7R9LDJ4</accession>
<feature type="domain" description="NR LBD" evidence="15">
    <location>
        <begin position="499"/>
        <end position="735"/>
    </location>
</feature>
<keyword evidence="3" id="KW-0963">Cytoplasm</keyword>
<dbReference type="PRINTS" id="PR00398">
    <property type="entry name" value="STRDHORMONER"/>
</dbReference>
<keyword evidence="6 12" id="KW-0862">Zinc</keyword>
<dbReference type="SUPFAM" id="SSF57716">
    <property type="entry name" value="Glucocorticoid receptor-like (DNA-binding domain)"/>
    <property type="match status" value="1"/>
</dbReference>
<feature type="region of interest" description="Disordered" evidence="13">
    <location>
        <begin position="335"/>
        <end position="357"/>
    </location>
</feature>
<dbReference type="Proteomes" id="UP000728032">
    <property type="component" value="Unassembled WGS sequence"/>
</dbReference>
<feature type="region of interest" description="Disordered" evidence="13">
    <location>
        <begin position="138"/>
        <end position="157"/>
    </location>
</feature>
<dbReference type="FunFam" id="3.30.50.10:FF:000015">
    <property type="entry name" value="Nuclear receptor subfamily 2, group C, member 1"/>
    <property type="match status" value="1"/>
</dbReference>
<dbReference type="InterPro" id="IPR000536">
    <property type="entry name" value="Nucl_hrmn_rcpt_lig-bd"/>
</dbReference>
<dbReference type="GO" id="GO:0005737">
    <property type="term" value="C:cytoplasm"/>
    <property type="evidence" value="ECO:0007669"/>
    <property type="project" value="UniProtKB-SubCell"/>
</dbReference>
<keyword evidence="11 12" id="KW-0539">Nucleus</keyword>
<evidence type="ECO:0000259" key="15">
    <source>
        <dbReference type="PROSITE" id="PS51843"/>
    </source>
</evidence>
<evidence type="ECO:0000256" key="13">
    <source>
        <dbReference type="SAM" id="MobiDB-lite"/>
    </source>
</evidence>
<dbReference type="OrthoDB" id="40902at2759"/>
<dbReference type="InterPro" id="IPR001628">
    <property type="entry name" value="Znf_hrmn_rcpt"/>
</dbReference>
<evidence type="ECO:0000256" key="5">
    <source>
        <dbReference type="ARBA" id="ARBA00022771"/>
    </source>
</evidence>
<keyword evidence="8 12" id="KW-0238">DNA-binding</keyword>
<proteinExistence type="inferred from homology"/>
<dbReference type="Gene3D" id="2.30.29.30">
    <property type="entry name" value="Pleckstrin-homology domain (PH domain)/Phosphotyrosine-binding domain (PTB)"/>
    <property type="match status" value="1"/>
</dbReference>
<evidence type="ECO:0000256" key="10">
    <source>
        <dbReference type="ARBA" id="ARBA00023170"/>
    </source>
</evidence>
<keyword evidence="7 12" id="KW-0805">Transcription regulation</keyword>
<reference evidence="16" key="1">
    <citation type="submission" date="2020-11" db="EMBL/GenBank/DDBJ databases">
        <authorList>
            <person name="Tran Van P."/>
        </authorList>
    </citation>
    <scope>NUCLEOTIDE SEQUENCE</scope>
</reference>
<evidence type="ECO:0000256" key="1">
    <source>
        <dbReference type="ARBA" id="ARBA00004123"/>
    </source>
</evidence>
<dbReference type="SUPFAM" id="SSF48508">
    <property type="entry name" value="Nuclear receptor ligand-binding domain"/>
    <property type="match status" value="1"/>
</dbReference>
<dbReference type="InterPro" id="IPR039924">
    <property type="entry name" value="ICln/Lot5/Saf5"/>
</dbReference>
<dbReference type="GO" id="GO:0008270">
    <property type="term" value="F:zinc ion binding"/>
    <property type="evidence" value="ECO:0007669"/>
    <property type="project" value="UniProtKB-KW"/>
</dbReference>
<keyword evidence="17" id="KW-1185">Reference proteome</keyword>
<keyword evidence="5 12" id="KW-0863">Zinc-finger</keyword>
<dbReference type="InterPro" id="IPR001723">
    <property type="entry name" value="Nuclear_hrmn_rcpt"/>
</dbReference>
<gene>
    <name evidence="16" type="ORF">ONB1V03_LOCUS2106</name>
</gene>
<dbReference type="AlphaFoldDB" id="A0A7R9LDJ4"/>
<dbReference type="PRINTS" id="PR00047">
    <property type="entry name" value="STROIDFINGER"/>
</dbReference>
<dbReference type="Pfam" id="PF00105">
    <property type="entry name" value="zf-C4"/>
    <property type="match status" value="1"/>
</dbReference>
<keyword evidence="9 12" id="KW-0804">Transcription</keyword>
<evidence type="ECO:0000256" key="6">
    <source>
        <dbReference type="ARBA" id="ARBA00022833"/>
    </source>
</evidence>
<dbReference type="EMBL" id="OC915280">
    <property type="protein sequence ID" value="CAD7639636.1"/>
    <property type="molecule type" value="Genomic_DNA"/>
</dbReference>
<evidence type="ECO:0000256" key="12">
    <source>
        <dbReference type="RuleBase" id="RU004334"/>
    </source>
</evidence>
<dbReference type="Gene3D" id="1.10.565.10">
    <property type="entry name" value="Retinoid X Receptor"/>
    <property type="match status" value="1"/>
</dbReference>
<dbReference type="PROSITE" id="PS51843">
    <property type="entry name" value="NR_LBD"/>
    <property type="match status" value="1"/>
</dbReference>
<evidence type="ECO:0000256" key="7">
    <source>
        <dbReference type="ARBA" id="ARBA00023015"/>
    </source>
</evidence>
<feature type="compositionally biased region" description="Low complexity" evidence="13">
    <location>
        <begin position="336"/>
        <end position="349"/>
    </location>
</feature>
<evidence type="ECO:0000256" key="11">
    <source>
        <dbReference type="ARBA" id="ARBA00023242"/>
    </source>
</evidence>
<feature type="domain" description="Nuclear receptor" evidence="14">
    <location>
        <begin position="231"/>
        <end position="306"/>
    </location>
</feature>
<evidence type="ECO:0000313" key="16">
    <source>
        <dbReference type="EMBL" id="CAD7639636.1"/>
    </source>
</evidence>
<dbReference type="PROSITE" id="PS00031">
    <property type="entry name" value="NUCLEAR_REC_DBD_1"/>
    <property type="match status" value="1"/>
</dbReference>
<keyword evidence="4 12" id="KW-0479">Metal-binding</keyword>
<dbReference type="Gene3D" id="3.30.50.10">
    <property type="entry name" value="Erythroid Transcription Factor GATA-1, subunit A"/>
    <property type="match status" value="1"/>
</dbReference>
<comment type="similarity">
    <text evidence="12">Belongs to the nuclear hormone receptor family.</text>
</comment>
<name>A0A7R9LDJ4_9ACAR</name>
<dbReference type="InterPro" id="IPR050274">
    <property type="entry name" value="Nuclear_hormone_rcpt_NR2"/>
</dbReference>
<evidence type="ECO:0000256" key="3">
    <source>
        <dbReference type="ARBA" id="ARBA00022490"/>
    </source>
</evidence>
<organism evidence="16">
    <name type="scientific">Oppiella nova</name>
    <dbReference type="NCBI Taxonomy" id="334625"/>
    <lineage>
        <taxon>Eukaryota</taxon>
        <taxon>Metazoa</taxon>
        <taxon>Ecdysozoa</taxon>
        <taxon>Arthropoda</taxon>
        <taxon>Chelicerata</taxon>
        <taxon>Arachnida</taxon>
        <taxon>Acari</taxon>
        <taxon>Acariformes</taxon>
        <taxon>Sarcoptiformes</taxon>
        <taxon>Oribatida</taxon>
        <taxon>Brachypylina</taxon>
        <taxon>Oppioidea</taxon>
        <taxon>Oppiidae</taxon>
        <taxon>Oppiella</taxon>
    </lineage>
</organism>
<keyword evidence="10 12" id="KW-0675">Receptor</keyword>
<dbReference type="InterPro" id="IPR013088">
    <property type="entry name" value="Znf_NHR/GATA"/>
</dbReference>
<sequence length="763" mass="83296">MVSITPNSLSWVTDNGQGFSLQYPMIALHAISRDLTNFGSECLYLMVEDNNSDTESGECQPFCIPFLKAVLSVLSVPILIICAVKNFNHKSSLLTKSSLLNGTTDAVMTSKLQYLIRNDMVNKLPEPDTCATNLTIKCEPDSPSSGGDNSAGEPETEFISVPTSPSAIVAMGLDYDNSADNSAEEWMGRSPDECDNPEDSMPPTPSARISFSNVNLHSSPLMSASVEKKTIEFCVVCGDKASGRHYGAISCEGCKGFFKRSVRKQLNYVCRANQDCEVTKHHRNRCQFCRLQKCLQMGMRADHCQPERKPLALEGSASAIQAVIAAATNSSQLMPSRSYTTTNTTSTSSQRQILPRGGSAADMSALFDNQSALSMMEATVSGANSGHTSHTSKANGDLSTLANVVSNLMALKQVAVAAISANTCSDRTDINKLVDTTGANSESSKETNSSTDRQNLMISKAAFDIMAKIASGSKSSSEQTAFLFGAIDAVCGQNNDNEDLFEIDGPILTDQHFTFNLTPPIAGASFLSLQYICESASRLLFLSVHWAQSIPAFQLMSIDVQTSLVRGCWCQLFVLGLAQTSQVMSLATILSAIITHLQTTLREDKLSLQRVKGVTDHICKLQDFVNSFQKLEVDDREYAYLKAIVLFSPENTGIGLMMNCRQIDRFQEKTVRELRHYINETSCSPEEASDRFSKLILRLLPLRSLLPNITEELFFSGLIGSVQIDSIIPYILKMDANDFNAEFMSSRVKTAAETSPSPSKFNN</sequence>
<dbReference type="PROSITE" id="PS51030">
    <property type="entry name" value="NUCLEAR_REC_DBD_2"/>
    <property type="match status" value="1"/>
</dbReference>
<dbReference type="InterPro" id="IPR035500">
    <property type="entry name" value="NHR-like_dom_sf"/>
</dbReference>
<dbReference type="SMART" id="SM00399">
    <property type="entry name" value="ZnF_C4"/>
    <property type="match status" value="1"/>
</dbReference>
<dbReference type="SMART" id="SM00430">
    <property type="entry name" value="HOLI"/>
    <property type="match status" value="1"/>
</dbReference>
<evidence type="ECO:0000313" key="17">
    <source>
        <dbReference type="Proteomes" id="UP000728032"/>
    </source>
</evidence>
<dbReference type="EMBL" id="CAJPVJ010000455">
    <property type="protein sequence ID" value="CAG2162513.1"/>
    <property type="molecule type" value="Genomic_DNA"/>
</dbReference>
<dbReference type="PANTHER" id="PTHR24083">
    <property type="entry name" value="NUCLEAR HORMONE RECEPTOR"/>
    <property type="match status" value="1"/>
</dbReference>
<dbReference type="GO" id="GO:0043565">
    <property type="term" value="F:sequence-specific DNA binding"/>
    <property type="evidence" value="ECO:0007669"/>
    <property type="project" value="InterPro"/>
</dbReference>
<evidence type="ECO:0000256" key="8">
    <source>
        <dbReference type="ARBA" id="ARBA00023125"/>
    </source>
</evidence>
<evidence type="ECO:0000256" key="2">
    <source>
        <dbReference type="ARBA" id="ARBA00004496"/>
    </source>
</evidence>
<evidence type="ECO:0000256" key="9">
    <source>
        <dbReference type="ARBA" id="ARBA00023163"/>
    </source>
</evidence>
<dbReference type="GO" id="GO:0003700">
    <property type="term" value="F:DNA-binding transcription factor activity"/>
    <property type="evidence" value="ECO:0007669"/>
    <property type="project" value="InterPro"/>
</dbReference>
<dbReference type="Pfam" id="PF00104">
    <property type="entry name" value="Hormone_recep"/>
    <property type="match status" value="1"/>
</dbReference>
<dbReference type="FunFam" id="1.10.565.10:FF:000041">
    <property type="entry name" value="Nuclear hormone receptor HR78"/>
    <property type="match status" value="1"/>
</dbReference>
<evidence type="ECO:0000256" key="4">
    <source>
        <dbReference type="ARBA" id="ARBA00022723"/>
    </source>
</evidence>
<feature type="region of interest" description="Disordered" evidence="13">
    <location>
        <begin position="180"/>
        <end position="202"/>
    </location>
</feature>
<protein>
    <submittedName>
        <fullName evidence="16">Uncharacterized protein</fullName>
    </submittedName>
</protein>
<comment type="subcellular location">
    <subcellularLocation>
        <location evidence="2">Cytoplasm</location>
    </subcellularLocation>
    <subcellularLocation>
        <location evidence="1 12">Nucleus</location>
    </subcellularLocation>
</comment>
<evidence type="ECO:0000259" key="14">
    <source>
        <dbReference type="PROSITE" id="PS51030"/>
    </source>
</evidence>
<dbReference type="GO" id="GO:0005634">
    <property type="term" value="C:nucleus"/>
    <property type="evidence" value="ECO:0007669"/>
    <property type="project" value="UniProtKB-SubCell"/>
</dbReference>
<dbReference type="InterPro" id="IPR011993">
    <property type="entry name" value="PH-like_dom_sf"/>
</dbReference>
<dbReference type="Pfam" id="PF03517">
    <property type="entry name" value="Voldacs"/>
    <property type="match status" value="1"/>
</dbReference>